<evidence type="ECO:0000313" key="4">
    <source>
        <dbReference type="EMBL" id="AWL07689.1"/>
    </source>
</evidence>
<dbReference type="Proteomes" id="UP000245820">
    <property type="component" value="Chromosome"/>
</dbReference>
<dbReference type="PRINTS" id="PR00412">
    <property type="entry name" value="EPOXHYDRLASE"/>
</dbReference>
<sequence>MLRAASLAGLGLIAPGAVAASATGALPVRQSLIQIDGEPFRVIEQGAGPAVLFCHGFPDTADTWRSQMRAVAAAGYRAVALDMRGFGQSFAPRDPALYTSMYTVGDLVGVLDALKIDTAVVVGHDWGADHAQRAALMRPDRFRALVSISIPFAPRGETSLYQDLRKRGLGDRYYALEWIKPGAEALFAPPAQSIPSILYWPSASPPADQRWDPIDPRRSLLRPAPAKLPAWADPAYVRHTIAAFEKTGFRGGLNHYRATQGSFDLLSAFKGAVIRQPSLYIWGAEDGLCQFFHKTTPTLAELRRGQPGLVGQVRLEGVGHWVQHEAADRLNAELLKFLGALGAP</sequence>
<accession>A0A2S2DRM6</accession>
<gene>
    <name evidence="4" type="ORF">DIR46_09325</name>
</gene>
<feature type="domain" description="AB hydrolase-1" evidence="3">
    <location>
        <begin position="49"/>
        <end position="175"/>
    </location>
</feature>
<keyword evidence="2" id="KW-0732">Signal</keyword>
<dbReference type="GO" id="GO:0016787">
    <property type="term" value="F:hydrolase activity"/>
    <property type="evidence" value="ECO:0007669"/>
    <property type="project" value="UniProtKB-KW"/>
</dbReference>
<dbReference type="Gene3D" id="3.40.50.1820">
    <property type="entry name" value="alpha/beta hydrolase"/>
    <property type="match status" value="1"/>
</dbReference>
<evidence type="ECO:0000256" key="1">
    <source>
        <dbReference type="ARBA" id="ARBA00022801"/>
    </source>
</evidence>
<dbReference type="KEGG" id="mtim:DIR46_09325"/>
<dbReference type="OrthoDB" id="2987348at2"/>
<keyword evidence="5" id="KW-1185">Reference proteome</keyword>
<dbReference type="Pfam" id="PF00561">
    <property type="entry name" value="Abhydrolase_1"/>
    <property type="match status" value="1"/>
</dbReference>
<evidence type="ECO:0000259" key="3">
    <source>
        <dbReference type="Pfam" id="PF00561"/>
    </source>
</evidence>
<feature type="chain" id="PRO_5015529533" evidence="2">
    <location>
        <begin position="20"/>
        <end position="344"/>
    </location>
</feature>
<reference evidence="4 5" key="1">
    <citation type="submission" date="2018-05" db="EMBL/GenBank/DDBJ databases">
        <title>Complete genome sequence of Massilia oculi sp. nov. CCUG 43427T (=DSM 26321T), the type strain of M. oculi, and comparison with genome sequences of other Massilia strains.</title>
        <authorList>
            <person name="Zhu B."/>
        </authorList>
    </citation>
    <scope>NUCLEOTIDE SEQUENCE [LARGE SCALE GENOMIC DNA]</scope>
    <source>
        <strain evidence="4 5">CCUG 43427</strain>
    </source>
</reference>
<dbReference type="InterPro" id="IPR029058">
    <property type="entry name" value="AB_hydrolase_fold"/>
</dbReference>
<dbReference type="InterPro" id="IPR000639">
    <property type="entry name" value="Epox_hydrolase-like"/>
</dbReference>
<dbReference type="SUPFAM" id="SSF53474">
    <property type="entry name" value="alpha/beta-Hydrolases"/>
    <property type="match status" value="1"/>
</dbReference>
<keyword evidence="1 4" id="KW-0378">Hydrolase</keyword>
<dbReference type="InterPro" id="IPR000073">
    <property type="entry name" value="AB_hydrolase_1"/>
</dbReference>
<evidence type="ECO:0000313" key="5">
    <source>
        <dbReference type="Proteomes" id="UP000245820"/>
    </source>
</evidence>
<proteinExistence type="predicted"/>
<evidence type="ECO:0000256" key="2">
    <source>
        <dbReference type="SAM" id="SignalP"/>
    </source>
</evidence>
<feature type="signal peptide" evidence="2">
    <location>
        <begin position="1"/>
        <end position="19"/>
    </location>
</feature>
<name>A0A2S2DRM6_9BURK</name>
<dbReference type="EMBL" id="CP029343">
    <property type="protein sequence ID" value="AWL07689.1"/>
    <property type="molecule type" value="Genomic_DNA"/>
</dbReference>
<dbReference type="AlphaFoldDB" id="A0A2S2DRM6"/>
<protein>
    <submittedName>
        <fullName evidence="4">Alpha/beta hydrolase</fullName>
    </submittedName>
</protein>
<organism evidence="4 5">
    <name type="scientific">Massilia oculi</name>
    <dbReference type="NCBI Taxonomy" id="945844"/>
    <lineage>
        <taxon>Bacteria</taxon>
        <taxon>Pseudomonadati</taxon>
        <taxon>Pseudomonadota</taxon>
        <taxon>Betaproteobacteria</taxon>
        <taxon>Burkholderiales</taxon>
        <taxon>Oxalobacteraceae</taxon>
        <taxon>Telluria group</taxon>
        <taxon>Massilia</taxon>
    </lineage>
</organism>
<dbReference type="PANTHER" id="PTHR43329">
    <property type="entry name" value="EPOXIDE HYDROLASE"/>
    <property type="match status" value="1"/>
</dbReference>